<feature type="domain" description="HTH tetR-type" evidence="3">
    <location>
        <begin position="27"/>
        <end position="87"/>
    </location>
</feature>
<evidence type="ECO:0000256" key="2">
    <source>
        <dbReference type="PROSITE-ProRule" id="PRU00335"/>
    </source>
</evidence>
<evidence type="ECO:0000259" key="3">
    <source>
        <dbReference type="PROSITE" id="PS50977"/>
    </source>
</evidence>
<sequence length="220" mass="25810">MEIQQNSGRVSSLRGGPVRSFTDEEREIIKRKIIDRGKDCFSRYGIKKTGIEDLTEGLGISKSSFYSFFISKEDLFLQIFKEEKEALKDNILENSFLKYRTEPDKAIRAYLRYVLDIVDNHPIWRKVLIEKEQFELTISRSSEEELKNIRRDNVAIILPFFEEWEEAGLLIDKPARILAETTQTVLSFIHFRNEIEDEDFSEIMEIFIDLIADNIVKKSS</sequence>
<name>A0A0E3LAK6_9EURY</name>
<evidence type="ECO:0000313" key="5">
    <source>
        <dbReference type="Proteomes" id="UP000033092"/>
    </source>
</evidence>
<keyword evidence="1 2" id="KW-0238">DNA-binding</keyword>
<dbReference type="Proteomes" id="UP000033092">
    <property type="component" value="Chromosome"/>
</dbReference>
<dbReference type="AlphaFoldDB" id="A0A0E3LAK6"/>
<evidence type="ECO:0000256" key="1">
    <source>
        <dbReference type="ARBA" id="ARBA00023125"/>
    </source>
</evidence>
<dbReference type="InterPro" id="IPR001647">
    <property type="entry name" value="HTH_TetR"/>
</dbReference>
<evidence type="ECO:0000313" key="4">
    <source>
        <dbReference type="EMBL" id="AKB32186.1"/>
    </source>
</evidence>
<dbReference type="RefSeq" id="WP_231593665.1">
    <property type="nucleotide sequence ID" value="NZ_CP009507.1"/>
</dbReference>
<dbReference type="Pfam" id="PF00440">
    <property type="entry name" value="TetR_N"/>
    <property type="match status" value="1"/>
</dbReference>
<dbReference type="SUPFAM" id="SSF48498">
    <property type="entry name" value="Tetracyclin repressor-like, C-terminal domain"/>
    <property type="match status" value="1"/>
</dbReference>
<accession>A0A0E3LAK6</accession>
<reference evidence="4 5" key="1">
    <citation type="submission" date="2014-07" db="EMBL/GenBank/DDBJ databases">
        <title>Methanogenic archaea and the global carbon cycle.</title>
        <authorList>
            <person name="Henriksen J.R."/>
            <person name="Luke J."/>
            <person name="Reinhart S."/>
            <person name="Benedict M.N."/>
            <person name="Youngblut N.D."/>
            <person name="Metcalf M.E."/>
            <person name="Whitaker R.J."/>
            <person name="Metcalf W.W."/>
        </authorList>
    </citation>
    <scope>NUCLEOTIDE SEQUENCE [LARGE SCALE GENOMIC DNA]</scope>
    <source>
        <strain evidence="4 5">HI350</strain>
    </source>
</reference>
<dbReference type="InterPro" id="IPR036271">
    <property type="entry name" value="Tet_transcr_reg_TetR-rel_C_sf"/>
</dbReference>
<dbReference type="PANTHER" id="PTHR43479">
    <property type="entry name" value="ACREF/ENVCD OPERON REPRESSOR-RELATED"/>
    <property type="match status" value="1"/>
</dbReference>
<dbReference type="Gene3D" id="1.10.10.60">
    <property type="entry name" value="Homeodomain-like"/>
    <property type="match status" value="1"/>
</dbReference>
<dbReference type="GO" id="GO:0003677">
    <property type="term" value="F:DNA binding"/>
    <property type="evidence" value="ECO:0007669"/>
    <property type="project" value="UniProtKB-UniRule"/>
</dbReference>
<protein>
    <submittedName>
        <fullName evidence="4">Transcriptional regulator, TetR family</fullName>
    </submittedName>
</protein>
<dbReference type="HOGENOM" id="CLU_069356_42_0_2"/>
<gene>
    <name evidence="4" type="ORF">MSSIH_1496</name>
</gene>
<dbReference type="InterPro" id="IPR050624">
    <property type="entry name" value="HTH-type_Tx_Regulator"/>
</dbReference>
<dbReference type="PANTHER" id="PTHR43479:SF11">
    <property type="entry name" value="ACREF_ENVCD OPERON REPRESSOR-RELATED"/>
    <property type="match status" value="1"/>
</dbReference>
<dbReference type="GeneID" id="41605517"/>
<dbReference type="PATRIC" id="fig|1434119.4.peg.1909"/>
<proteinExistence type="predicted"/>
<dbReference type="KEGG" id="msz:MSSIH_1496"/>
<dbReference type="SUPFAM" id="SSF46689">
    <property type="entry name" value="Homeodomain-like"/>
    <property type="match status" value="1"/>
</dbReference>
<dbReference type="PROSITE" id="PS50977">
    <property type="entry name" value="HTH_TETR_2"/>
    <property type="match status" value="1"/>
</dbReference>
<feature type="DNA-binding region" description="H-T-H motif" evidence="2">
    <location>
        <begin position="50"/>
        <end position="69"/>
    </location>
</feature>
<dbReference type="Gene3D" id="1.10.357.10">
    <property type="entry name" value="Tetracycline Repressor, domain 2"/>
    <property type="match status" value="1"/>
</dbReference>
<dbReference type="EMBL" id="CP009507">
    <property type="protein sequence ID" value="AKB32186.1"/>
    <property type="molecule type" value="Genomic_DNA"/>
</dbReference>
<organism evidence="4 5">
    <name type="scientific">Methanosarcina siciliae HI350</name>
    <dbReference type="NCBI Taxonomy" id="1434119"/>
    <lineage>
        <taxon>Archaea</taxon>
        <taxon>Methanobacteriati</taxon>
        <taxon>Methanobacteriota</taxon>
        <taxon>Stenosarchaea group</taxon>
        <taxon>Methanomicrobia</taxon>
        <taxon>Methanosarcinales</taxon>
        <taxon>Methanosarcinaceae</taxon>
        <taxon>Methanosarcina</taxon>
    </lineage>
</organism>
<dbReference type="InterPro" id="IPR009057">
    <property type="entry name" value="Homeodomain-like_sf"/>
</dbReference>